<dbReference type="EMBL" id="FOIZ01000002">
    <property type="protein sequence ID" value="SEW39873.1"/>
    <property type="molecule type" value="Genomic_DNA"/>
</dbReference>
<accession>A0A1I0RG35</accession>
<protein>
    <submittedName>
        <fullName evidence="1">Uncharacterized protein</fullName>
    </submittedName>
</protein>
<evidence type="ECO:0000313" key="2">
    <source>
        <dbReference type="Proteomes" id="UP000199167"/>
    </source>
</evidence>
<evidence type="ECO:0000313" key="1">
    <source>
        <dbReference type="EMBL" id="SEW39873.1"/>
    </source>
</evidence>
<dbReference type="Proteomes" id="UP000199167">
    <property type="component" value="Unassembled WGS sequence"/>
</dbReference>
<gene>
    <name evidence="1" type="ORF">SAMN04488515_2641</name>
</gene>
<keyword evidence="2" id="KW-1185">Reference proteome</keyword>
<reference evidence="1 2" key="1">
    <citation type="submission" date="2016-10" db="EMBL/GenBank/DDBJ databases">
        <authorList>
            <person name="de Groot N.N."/>
        </authorList>
    </citation>
    <scope>NUCLEOTIDE SEQUENCE [LARGE SCALE GENOMIC DNA]</scope>
    <source>
        <strain evidence="1 2">DSM 17925</strain>
    </source>
</reference>
<organism evidence="1 2">
    <name type="scientific">Cognatiyoonia koreensis</name>
    <dbReference type="NCBI Taxonomy" id="364200"/>
    <lineage>
        <taxon>Bacteria</taxon>
        <taxon>Pseudomonadati</taxon>
        <taxon>Pseudomonadota</taxon>
        <taxon>Alphaproteobacteria</taxon>
        <taxon>Rhodobacterales</taxon>
        <taxon>Paracoccaceae</taxon>
        <taxon>Cognatiyoonia</taxon>
    </lineage>
</organism>
<sequence>MRKLLLAALALVIVAAPIWYFIRPTTMSFRVLPSTDGPDIRHDADSIT</sequence>
<name>A0A1I0RG35_9RHOB</name>
<proteinExistence type="predicted"/>
<dbReference type="AlphaFoldDB" id="A0A1I0RG35"/>
<dbReference type="STRING" id="364200.SAMN04488515_2641"/>